<comment type="caution">
    <text evidence="3">The sequence shown here is derived from an EMBL/GenBank/DDBJ whole genome shotgun (WGS) entry which is preliminary data.</text>
</comment>
<evidence type="ECO:0000256" key="1">
    <source>
        <dbReference type="ARBA" id="ARBA00022737"/>
    </source>
</evidence>
<keyword evidence="1" id="KW-0677">Repeat</keyword>
<dbReference type="InterPro" id="IPR046960">
    <property type="entry name" value="PPR_At4g14850-like_plant"/>
</dbReference>
<dbReference type="Proteomes" id="UP001418222">
    <property type="component" value="Unassembled WGS sequence"/>
</dbReference>
<dbReference type="GO" id="GO:0009451">
    <property type="term" value="P:RNA modification"/>
    <property type="evidence" value="ECO:0007669"/>
    <property type="project" value="InterPro"/>
</dbReference>
<reference evidence="3 4" key="1">
    <citation type="journal article" date="2022" name="Nat. Plants">
        <title>Genomes of leafy and leafless Platanthera orchids illuminate the evolution of mycoheterotrophy.</title>
        <authorList>
            <person name="Li M.H."/>
            <person name="Liu K.W."/>
            <person name="Li Z."/>
            <person name="Lu H.C."/>
            <person name="Ye Q.L."/>
            <person name="Zhang D."/>
            <person name="Wang J.Y."/>
            <person name="Li Y.F."/>
            <person name="Zhong Z.M."/>
            <person name="Liu X."/>
            <person name="Yu X."/>
            <person name="Liu D.K."/>
            <person name="Tu X.D."/>
            <person name="Liu B."/>
            <person name="Hao Y."/>
            <person name="Liao X.Y."/>
            <person name="Jiang Y.T."/>
            <person name="Sun W.H."/>
            <person name="Chen J."/>
            <person name="Chen Y.Q."/>
            <person name="Ai Y."/>
            <person name="Zhai J.W."/>
            <person name="Wu S.S."/>
            <person name="Zhou Z."/>
            <person name="Hsiao Y.Y."/>
            <person name="Wu W.L."/>
            <person name="Chen Y.Y."/>
            <person name="Lin Y.F."/>
            <person name="Hsu J.L."/>
            <person name="Li C.Y."/>
            <person name="Wang Z.W."/>
            <person name="Zhao X."/>
            <person name="Zhong W.Y."/>
            <person name="Ma X.K."/>
            <person name="Ma L."/>
            <person name="Huang J."/>
            <person name="Chen G.Z."/>
            <person name="Huang M.Z."/>
            <person name="Huang L."/>
            <person name="Peng D.H."/>
            <person name="Luo Y.B."/>
            <person name="Zou S.Q."/>
            <person name="Chen S.P."/>
            <person name="Lan S."/>
            <person name="Tsai W.C."/>
            <person name="Van de Peer Y."/>
            <person name="Liu Z.J."/>
        </authorList>
    </citation>
    <scope>NUCLEOTIDE SEQUENCE [LARGE SCALE GENOMIC DNA]</scope>
    <source>
        <strain evidence="3">Lor287</strain>
    </source>
</reference>
<dbReference type="GO" id="GO:0003723">
    <property type="term" value="F:RNA binding"/>
    <property type="evidence" value="ECO:0007669"/>
    <property type="project" value="InterPro"/>
</dbReference>
<dbReference type="InterPro" id="IPR002885">
    <property type="entry name" value="PPR_rpt"/>
</dbReference>
<dbReference type="PANTHER" id="PTHR47926:SF347">
    <property type="entry name" value="PENTATRICOPEPTIDE REPEAT-CONTAINING PROTEIN"/>
    <property type="match status" value="1"/>
</dbReference>
<dbReference type="EMBL" id="JBBWWQ010000013">
    <property type="protein sequence ID" value="KAK8933286.1"/>
    <property type="molecule type" value="Genomic_DNA"/>
</dbReference>
<dbReference type="Pfam" id="PF01535">
    <property type="entry name" value="PPR"/>
    <property type="match status" value="1"/>
</dbReference>
<keyword evidence="4" id="KW-1185">Reference proteome</keyword>
<dbReference type="Gene3D" id="1.25.40.10">
    <property type="entry name" value="Tetratricopeptide repeat domain"/>
    <property type="match status" value="1"/>
</dbReference>
<dbReference type="PANTHER" id="PTHR47926">
    <property type="entry name" value="PENTATRICOPEPTIDE REPEAT-CONTAINING PROTEIN"/>
    <property type="match status" value="1"/>
</dbReference>
<feature type="repeat" description="PPR" evidence="2">
    <location>
        <begin position="54"/>
        <end position="88"/>
    </location>
</feature>
<dbReference type="PROSITE" id="PS51375">
    <property type="entry name" value="PPR"/>
    <property type="match status" value="1"/>
</dbReference>
<dbReference type="AlphaFoldDB" id="A0AAP0G1A1"/>
<evidence type="ECO:0000313" key="3">
    <source>
        <dbReference type="EMBL" id="KAK8933286.1"/>
    </source>
</evidence>
<name>A0AAP0G1A1_9ASPA</name>
<evidence type="ECO:0000313" key="4">
    <source>
        <dbReference type="Proteomes" id="UP001418222"/>
    </source>
</evidence>
<protein>
    <submittedName>
        <fullName evidence="3">Pentatricopeptide repeat-containing protein</fullName>
    </submittedName>
</protein>
<dbReference type="Pfam" id="PF13041">
    <property type="entry name" value="PPR_2"/>
    <property type="match status" value="1"/>
</dbReference>
<proteinExistence type="predicted"/>
<accession>A0AAP0G1A1</accession>
<organism evidence="3 4">
    <name type="scientific">Platanthera zijinensis</name>
    <dbReference type="NCBI Taxonomy" id="2320716"/>
    <lineage>
        <taxon>Eukaryota</taxon>
        <taxon>Viridiplantae</taxon>
        <taxon>Streptophyta</taxon>
        <taxon>Embryophyta</taxon>
        <taxon>Tracheophyta</taxon>
        <taxon>Spermatophyta</taxon>
        <taxon>Magnoliopsida</taxon>
        <taxon>Liliopsida</taxon>
        <taxon>Asparagales</taxon>
        <taxon>Orchidaceae</taxon>
        <taxon>Orchidoideae</taxon>
        <taxon>Orchideae</taxon>
        <taxon>Orchidinae</taxon>
        <taxon>Platanthera</taxon>
    </lineage>
</organism>
<dbReference type="InterPro" id="IPR011990">
    <property type="entry name" value="TPR-like_helical_dom_sf"/>
</dbReference>
<gene>
    <name evidence="3" type="primary">PCMP-H32</name>
    <name evidence="3" type="ORF">KSP39_PZI015280</name>
</gene>
<sequence>MNLYCKLAECQKELNLFEEMTKRDYVSEKMGIFVGASSSMDSVGKLFDEMTEREVVSWNTVIGGNVENGLYEEALAMVKQMTSAGLRPDSFTLSTVLPIFAEVVNAKKG</sequence>
<evidence type="ECO:0000256" key="2">
    <source>
        <dbReference type="PROSITE-ProRule" id="PRU00708"/>
    </source>
</evidence>
<dbReference type="NCBIfam" id="TIGR00756">
    <property type="entry name" value="PPR"/>
    <property type="match status" value="1"/>
</dbReference>